<dbReference type="AlphaFoldDB" id="A0A9D5DHX7"/>
<evidence type="ECO:0000256" key="2">
    <source>
        <dbReference type="ARBA" id="ARBA00009540"/>
    </source>
</evidence>
<evidence type="ECO:0000313" key="6">
    <source>
        <dbReference type="EMBL" id="KAJ1607675.1"/>
    </source>
</evidence>
<dbReference type="Pfam" id="PF07534">
    <property type="entry name" value="TLD"/>
    <property type="match status" value="1"/>
</dbReference>
<protein>
    <recommendedName>
        <fullName evidence="4">Oxidation resistance protein 1</fullName>
    </recommendedName>
</protein>
<name>A0A9D5DHX7_9CRYT</name>
<proteinExistence type="inferred from homology"/>
<sequence length="544" mass="62224">MGNIKSIEDNKLIKGHNDNNLSVDNSWCDLNHLELKKIGNLVGLNDFKLENMADFEVDLNLVKDCFPLILRRFYLGFFSFYCNDGFGRVKLYDFVKCINSVLYCNKEGVIYKISKYIISHISDEIEALNIALSIAYLDVSFLLCDSNNYLSFGSNLIEMVEYLRSLASYFNFEFIIQKYYKAIRIGDRSNFSPVDSISEFIQEHLPQFTVFMRLAIRVHFDIISDPKCIKNTFNGVCEKIGPSEPAKFDNVPNDSNYTCLNKCQTDRCTCTLNKLKLDLWVDDNSRILSPEHCFVLRCQFFGESSNAEYLTIFQPWNVLYASWKHGLSLHRLVSSIEGYSSHVLFLVKTIDNCIFGAICTGDWKEGNGKYCGDETCLLLSLRPTFSIIRQSGKGRNFMYINTKYEFSPKGIGFGGEPEYSRLWLDSTIGTGTCMKNDLTYNSGMLYSPINNSGKRNSCLLLGTPFSEEKDESTTEMSKFNVAEIEVWGLGGCDVLQDYLENKAACDYFKQERKVVDKSKFIKNDFDKEYLLGNTYSKGNSHSFN</sequence>
<dbReference type="PANTHER" id="PTHR23354">
    <property type="entry name" value="NUCLEOLAR PROTEIN 7/ESTROGEN RECEPTOR COACTIVATOR-RELATED"/>
    <property type="match status" value="1"/>
</dbReference>
<dbReference type="GO" id="GO:0005739">
    <property type="term" value="C:mitochondrion"/>
    <property type="evidence" value="ECO:0007669"/>
    <property type="project" value="UniProtKB-SubCell"/>
</dbReference>
<dbReference type="OrthoDB" id="289228at2759"/>
<organism evidence="6">
    <name type="scientific">Cryptosporidium canis</name>
    <dbReference type="NCBI Taxonomy" id="195482"/>
    <lineage>
        <taxon>Eukaryota</taxon>
        <taxon>Sar</taxon>
        <taxon>Alveolata</taxon>
        <taxon>Apicomplexa</taxon>
        <taxon>Conoidasida</taxon>
        <taxon>Coccidia</taxon>
        <taxon>Eucoccidiorida</taxon>
        <taxon>Eimeriorina</taxon>
        <taxon>Cryptosporidiidae</taxon>
        <taxon>Cryptosporidium</taxon>
    </lineage>
</organism>
<evidence type="ECO:0000259" key="5">
    <source>
        <dbReference type="PROSITE" id="PS51886"/>
    </source>
</evidence>
<dbReference type="EMBL" id="JAPCXC010000056">
    <property type="protein sequence ID" value="KAJ1607675.1"/>
    <property type="molecule type" value="Genomic_DNA"/>
</dbReference>
<accession>A0A9D5DHX7</accession>
<dbReference type="InterPro" id="IPR006571">
    <property type="entry name" value="TLDc_dom"/>
</dbReference>
<dbReference type="PROSITE" id="PS51886">
    <property type="entry name" value="TLDC"/>
    <property type="match status" value="1"/>
</dbReference>
<evidence type="ECO:0000256" key="1">
    <source>
        <dbReference type="ARBA" id="ARBA00004173"/>
    </source>
</evidence>
<reference evidence="6" key="1">
    <citation type="submission" date="2022-10" db="EMBL/GenBank/DDBJ databases">
        <title>Adaptive evolution leads to modifications in subtelomeric GC content in a zoonotic Cryptosporidium species.</title>
        <authorList>
            <person name="Li J."/>
            <person name="Feng Y."/>
            <person name="Xiao L."/>
        </authorList>
    </citation>
    <scope>NUCLEOTIDE SEQUENCE</scope>
    <source>
        <strain evidence="6">33844</strain>
    </source>
</reference>
<comment type="similarity">
    <text evidence="2">Belongs to the OXR1 family.</text>
</comment>
<dbReference type="Proteomes" id="UP001067231">
    <property type="component" value="Unassembled WGS sequence"/>
</dbReference>
<feature type="domain" description="TLDc" evidence="5">
    <location>
        <begin position="286"/>
        <end position="490"/>
    </location>
</feature>
<dbReference type="SMART" id="SM00584">
    <property type="entry name" value="TLDc"/>
    <property type="match status" value="1"/>
</dbReference>
<dbReference type="PANTHER" id="PTHR23354:SF62">
    <property type="entry name" value="MUSTARD, ISOFORM V"/>
    <property type="match status" value="1"/>
</dbReference>
<comment type="caution">
    <text evidence="6">The sequence shown here is derived from an EMBL/GenBank/DDBJ whole genome shotgun (WGS) entry which is preliminary data.</text>
</comment>
<keyword evidence="3" id="KW-0496">Mitochondrion</keyword>
<comment type="subcellular location">
    <subcellularLocation>
        <location evidence="1">Mitochondrion</location>
    </subcellularLocation>
</comment>
<evidence type="ECO:0000256" key="4">
    <source>
        <dbReference type="ARBA" id="ARBA00040604"/>
    </source>
</evidence>
<gene>
    <name evidence="6" type="ORF">OJ253_2256</name>
</gene>
<evidence type="ECO:0000256" key="3">
    <source>
        <dbReference type="ARBA" id="ARBA00023128"/>
    </source>
</evidence>